<organism evidence="1 2">
    <name type="scientific">Ambrosiozyma monospora</name>
    <name type="common">Yeast</name>
    <name type="synonym">Endomycopsis monosporus</name>
    <dbReference type="NCBI Taxonomy" id="43982"/>
    <lineage>
        <taxon>Eukaryota</taxon>
        <taxon>Fungi</taxon>
        <taxon>Dikarya</taxon>
        <taxon>Ascomycota</taxon>
        <taxon>Saccharomycotina</taxon>
        <taxon>Pichiomycetes</taxon>
        <taxon>Pichiales</taxon>
        <taxon>Pichiaceae</taxon>
        <taxon>Ambrosiozyma</taxon>
    </lineage>
</organism>
<sequence length="220" mass="24191">MSSSIQLLNPKAESLRREQALQVNITAAQGLQDVLSTNLGPKGTLKMLVDGAGNIKITKDGKVLLTEMQIQSPTAIMIARAAAAQDEITGDGTTTVVMLVGELLRQAERFLTEGIHPRVITDGFEVAREETLHFLNEFIYKPEEITREILLQVARSSLSTKISPELTDVLTPIVTDAVLNVKDPENNNLDLHMIEIMSMMTQTAKDTEFIKGLVLDHDRG</sequence>
<keyword evidence="2" id="KW-1185">Reference proteome</keyword>
<reference evidence="1" key="1">
    <citation type="submission" date="2023-04" db="EMBL/GenBank/DDBJ databases">
        <title>Ambrosiozyma monospora NBRC 10751.</title>
        <authorList>
            <person name="Ichikawa N."/>
            <person name="Sato H."/>
            <person name="Tonouchi N."/>
        </authorList>
    </citation>
    <scope>NUCLEOTIDE SEQUENCE</scope>
    <source>
        <strain evidence="1">NBRC 10751</strain>
    </source>
</reference>
<evidence type="ECO:0000313" key="1">
    <source>
        <dbReference type="EMBL" id="GMF00063.1"/>
    </source>
</evidence>
<comment type="caution">
    <text evidence="1">The sequence shown here is derived from an EMBL/GenBank/DDBJ whole genome shotgun (WGS) entry which is preliminary data.</text>
</comment>
<name>A0ACB5U1R2_AMBMO</name>
<accession>A0ACB5U1R2</accession>
<dbReference type="Proteomes" id="UP001165064">
    <property type="component" value="Unassembled WGS sequence"/>
</dbReference>
<proteinExistence type="predicted"/>
<dbReference type="EMBL" id="BSXS01011250">
    <property type="protein sequence ID" value="GMF00063.1"/>
    <property type="molecule type" value="Genomic_DNA"/>
</dbReference>
<evidence type="ECO:0000313" key="2">
    <source>
        <dbReference type="Proteomes" id="UP001165064"/>
    </source>
</evidence>
<gene>
    <name evidence="1" type="ORF">Amon02_001090700</name>
</gene>
<protein>
    <submittedName>
        <fullName evidence="1">Unnamed protein product</fullName>
    </submittedName>
</protein>